<sequence>MIDIRTFMLVLAIGNFGFALLMAGYARTATANPAMRVWAWAKAVQGCAHLLTWLRPDLPYAGVVIAANTTLILGSAFEVAAYCTFLGFANWKKWLYPFSALALLVVHGARLGHASSNELTVLISGVIAALSGAMAWILLRPGANRSLLRRVIGINDGVFAIVMGARAYAAAVNSDMSVFTPGAVQTATLLAAYLLMIVNGFGFLLLCKEQDDQEMALLATIDSLTGLVNRRAFFERTDSARLLATRLHSPIGLMMIDIDHFKRLNDRFGHATGDEALRVFAATAQQTLRDHDIMGRLGGEEFALVLPGTDIEGATQAAERLRQAVSAARLPTSDNQYGITVSIGVVAIDPNEHINSALARADRALYAAKSGGRDRIVVDEPRLRVVG</sequence>
<dbReference type="EMBL" id="PDOB01000007">
    <property type="protein sequence ID" value="PIL40586.1"/>
    <property type="molecule type" value="Genomic_DNA"/>
</dbReference>
<comment type="catalytic activity">
    <reaction evidence="2">
        <text>2 GTP = 3',3'-c-di-GMP + 2 diphosphate</text>
        <dbReference type="Rhea" id="RHEA:24898"/>
        <dbReference type="ChEBI" id="CHEBI:33019"/>
        <dbReference type="ChEBI" id="CHEBI:37565"/>
        <dbReference type="ChEBI" id="CHEBI:58805"/>
        <dbReference type="EC" id="2.7.7.65"/>
    </reaction>
</comment>
<comment type="caution">
    <text evidence="5">The sequence shown here is derived from an EMBL/GenBank/DDBJ whole genome shotgun (WGS) entry which is preliminary data.</text>
</comment>
<dbReference type="Pfam" id="PF00990">
    <property type="entry name" value="GGDEF"/>
    <property type="match status" value="1"/>
</dbReference>
<evidence type="ECO:0000313" key="6">
    <source>
        <dbReference type="Proteomes" id="UP000228593"/>
    </source>
</evidence>
<feature type="transmembrane region" description="Helical" evidence="3">
    <location>
        <begin position="183"/>
        <end position="207"/>
    </location>
</feature>
<evidence type="ECO:0000259" key="4">
    <source>
        <dbReference type="PROSITE" id="PS50887"/>
    </source>
</evidence>
<feature type="transmembrane region" description="Helical" evidence="3">
    <location>
        <begin position="6"/>
        <end position="25"/>
    </location>
</feature>
<feature type="transmembrane region" description="Helical" evidence="3">
    <location>
        <begin position="94"/>
        <end position="113"/>
    </location>
</feature>
<feature type="domain" description="GGDEF" evidence="4">
    <location>
        <begin position="249"/>
        <end position="381"/>
    </location>
</feature>
<dbReference type="NCBIfam" id="TIGR00254">
    <property type="entry name" value="GGDEF"/>
    <property type="match status" value="1"/>
</dbReference>
<dbReference type="AlphaFoldDB" id="A0A2G8T3F6"/>
<keyword evidence="3" id="KW-0472">Membrane</keyword>
<dbReference type="OrthoDB" id="9813903at2"/>
<feature type="transmembrane region" description="Helical" evidence="3">
    <location>
        <begin position="119"/>
        <end position="139"/>
    </location>
</feature>
<organism evidence="5 6">
    <name type="scientific">Massilia psychrophila</name>
    <dbReference type="NCBI Taxonomy" id="1603353"/>
    <lineage>
        <taxon>Bacteria</taxon>
        <taxon>Pseudomonadati</taxon>
        <taxon>Pseudomonadota</taxon>
        <taxon>Betaproteobacteria</taxon>
        <taxon>Burkholderiales</taxon>
        <taxon>Oxalobacteraceae</taxon>
        <taxon>Telluria group</taxon>
        <taxon>Massilia</taxon>
    </lineage>
</organism>
<evidence type="ECO:0000256" key="1">
    <source>
        <dbReference type="ARBA" id="ARBA00012528"/>
    </source>
</evidence>
<keyword evidence="3" id="KW-1133">Transmembrane helix</keyword>
<proteinExistence type="predicted"/>
<dbReference type="FunFam" id="3.30.70.270:FF:000001">
    <property type="entry name" value="Diguanylate cyclase domain protein"/>
    <property type="match status" value="1"/>
</dbReference>
<dbReference type="Proteomes" id="UP000228593">
    <property type="component" value="Unassembled WGS sequence"/>
</dbReference>
<dbReference type="InterPro" id="IPR029787">
    <property type="entry name" value="Nucleotide_cyclase"/>
</dbReference>
<evidence type="ECO:0000256" key="3">
    <source>
        <dbReference type="SAM" id="Phobius"/>
    </source>
</evidence>
<dbReference type="InterPro" id="IPR050469">
    <property type="entry name" value="Diguanylate_Cyclase"/>
</dbReference>
<dbReference type="PANTHER" id="PTHR45138">
    <property type="entry name" value="REGULATORY COMPONENTS OF SENSORY TRANSDUCTION SYSTEM"/>
    <property type="match status" value="1"/>
</dbReference>
<name>A0A2G8T3F6_9BURK</name>
<dbReference type="GO" id="GO:1902201">
    <property type="term" value="P:negative regulation of bacterial-type flagellum-dependent cell motility"/>
    <property type="evidence" value="ECO:0007669"/>
    <property type="project" value="TreeGrafter"/>
</dbReference>
<dbReference type="GO" id="GO:0005886">
    <property type="term" value="C:plasma membrane"/>
    <property type="evidence" value="ECO:0007669"/>
    <property type="project" value="TreeGrafter"/>
</dbReference>
<feature type="transmembrane region" description="Helical" evidence="3">
    <location>
        <begin position="151"/>
        <end position="171"/>
    </location>
</feature>
<gene>
    <name evidence="5" type="ORF">CR103_06690</name>
</gene>
<dbReference type="InterPro" id="IPR043128">
    <property type="entry name" value="Rev_trsase/Diguanyl_cyclase"/>
</dbReference>
<dbReference type="PROSITE" id="PS50887">
    <property type="entry name" value="GGDEF"/>
    <property type="match status" value="1"/>
</dbReference>
<dbReference type="GO" id="GO:0052621">
    <property type="term" value="F:diguanylate cyclase activity"/>
    <property type="evidence" value="ECO:0007669"/>
    <property type="project" value="UniProtKB-EC"/>
</dbReference>
<dbReference type="PANTHER" id="PTHR45138:SF9">
    <property type="entry name" value="DIGUANYLATE CYCLASE DGCM-RELATED"/>
    <property type="match status" value="1"/>
</dbReference>
<dbReference type="InterPro" id="IPR000160">
    <property type="entry name" value="GGDEF_dom"/>
</dbReference>
<evidence type="ECO:0000256" key="2">
    <source>
        <dbReference type="ARBA" id="ARBA00034247"/>
    </source>
</evidence>
<dbReference type="RefSeq" id="WP_099915233.1">
    <property type="nucleotide sequence ID" value="NZ_BMHS01000010.1"/>
</dbReference>
<reference evidence="5 6" key="1">
    <citation type="submission" date="2017-10" db="EMBL/GenBank/DDBJ databases">
        <title>Massilia psychrophilum sp. nov., a novel purple-pigmented bacterium isolated from Tianshan glacier, Xinjiang Municipality, China.</title>
        <authorList>
            <person name="Wang H."/>
        </authorList>
    </citation>
    <scope>NUCLEOTIDE SEQUENCE [LARGE SCALE GENOMIC DNA]</scope>
    <source>
        <strain evidence="5 6">JCM 30813</strain>
    </source>
</reference>
<dbReference type="Gene3D" id="3.30.70.270">
    <property type="match status" value="1"/>
</dbReference>
<dbReference type="EC" id="2.7.7.65" evidence="1"/>
<dbReference type="SMART" id="SM00267">
    <property type="entry name" value="GGDEF"/>
    <property type="match status" value="1"/>
</dbReference>
<keyword evidence="6" id="KW-1185">Reference proteome</keyword>
<dbReference type="CDD" id="cd01949">
    <property type="entry name" value="GGDEF"/>
    <property type="match status" value="1"/>
</dbReference>
<accession>A0A2G8T3F6</accession>
<feature type="transmembrane region" description="Helical" evidence="3">
    <location>
        <begin position="60"/>
        <end position="82"/>
    </location>
</feature>
<keyword evidence="3" id="KW-0812">Transmembrane</keyword>
<protein>
    <recommendedName>
        <fullName evidence="1">diguanylate cyclase</fullName>
        <ecNumber evidence="1">2.7.7.65</ecNumber>
    </recommendedName>
</protein>
<dbReference type="GO" id="GO:0043709">
    <property type="term" value="P:cell adhesion involved in single-species biofilm formation"/>
    <property type="evidence" value="ECO:0007669"/>
    <property type="project" value="TreeGrafter"/>
</dbReference>
<dbReference type="SUPFAM" id="SSF55073">
    <property type="entry name" value="Nucleotide cyclase"/>
    <property type="match status" value="1"/>
</dbReference>
<evidence type="ECO:0000313" key="5">
    <source>
        <dbReference type="EMBL" id="PIL40586.1"/>
    </source>
</evidence>